<reference evidence="3 4" key="1">
    <citation type="journal article" date="2007" name="Science">
        <title>Genomic minimalism in the early diverging intestinal parasite Giardia lamblia.</title>
        <authorList>
            <person name="Morrison H.G."/>
            <person name="McArthur A.G."/>
            <person name="Gillin F.D."/>
            <person name="Aley S.B."/>
            <person name="Adam R.D."/>
            <person name="Olsen G.J."/>
            <person name="Best A.A."/>
            <person name="Cande W.Z."/>
            <person name="Chen F."/>
            <person name="Cipriano M.J."/>
            <person name="Davids B.J."/>
            <person name="Dawson S.C."/>
            <person name="Elmendorf H.G."/>
            <person name="Hehl A.B."/>
            <person name="Holder M.E."/>
            <person name="Huse S.M."/>
            <person name="Kim U.U."/>
            <person name="Lasek-Nesselquist E."/>
            <person name="Manning G."/>
            <person name="Nigam A."/>
            <person name="Nixon J.E."/>
            <person name="Palm D."/>
            <person name="Passamaneck N.E."/>
            <person name="Prabhu A."/>
            <person name="Reich C.I."/>
            <person name="Reiner D.S."/>
            <person name="Samuelson J."/>
            <person name="Svard S.G."/>
            <person name="Sogin M.L."/>
        </authorList>
    </citation>
    <scope>NUCLEOTIDE SEQUENCE [LARGE SCALE GENOMIC DNA]</scope>
    <source>
        <strain evidence="3 4">WB C6</strain>
    </source>
</reference>
<dbReference type="Gene3D" id="2.120.10.80">
    <property type="entry name" value="Kelch-type beta propeller"/>
    <property type="match status" value="1"/>
</dbReference>
<keyword evidence="4" id="KW-1185">Reference proteome</keyword>
<keyword evidence="2" id="KW-0677">Repeat</keyword>
<dbReference type="AlphaFoldDB" id="D3KFY3"/>
<dbReference type="HOGENOM" id="CLU_768236_0_0_1"/>
<sequence>MLGICLATDLEPRACMQAASTPEGPVVIGTGQGPNGVSSKMYLISKNVAELATIRAPDIVHPRQNYAMCSLLNRCGLFLHGGSNPRLGCLNDSMFFFYLQVTGTTVRASRVRLQNHIICPRQLHSCCSIGDDFVFLAGGKDKSYTSLYDAYVIDIRTGYCHRVDTTIPDGLTDFTLVYHSDSIWFIGGLAGGRTPSAVIYEYHLDHCTWTKRAMPKPRYRHMSFLWREYLIFILGFTEDDRQARDITFYNMEADVWMSSSDCGLPSPVPGSGYWEVPHRYNCAGVIAGDNILVYGGLDQAGNYLCDLWAIPLRYYESIYGGISNISSATPELVTNVNYTPQYSVHENMNHCNAENTLEKKT</sequence>
<name>D3KFY3_GIAIC</name>
<dbReference type="OMA" id="EPRACMQ"/>
<gene>
    <name evidence="3" type="ORF">GL50803_004341</name>
</gene>
<dbReference type="PANTHER" id="PTHR46093">
    <property type="entry name" value="ACYL-COA-BINDING DOMAIN-CONTAINING PROTEIN 5"/>
    <property type="match status" value="1"/>
</dbReference>
<dbReference type="InterPro" id="IPR015915">
    <property type="entry name" value="Kelch-typ_b-propeller"/>
</dbReference>
<evidence type="ECO:0000256" key="2">
    <source>
        <dbReference type="ARBA" id="ARBA00022737"/>
    </source>
</evidence>
<organism evidence="3 4">
    <name type="scientific">Giardia intestinalis (strain ATCC 50803 / WB clone C6)</name>
    <name type="common">Giardia lamblia</name>
    <dbReference type="NCBI Taxonomy" id="184922"/>
    <lineage>
        <taxon>Eukaryota</taxon>
        <taxon>Metamonada</taxon>
        <taxon>Diplomonadida</taxon>
        <taxon>Hexamitidae</taxon>
        <taxon>Giardiinae</taxon>
        <taxon>Giardia</taxon>
    </lineage>
</organism>
<evidence type="ECO:0000313" key="4">
    <source>
        <dbReference type="Proteomes" id="UP000001548"/>
    </source>
</evidence>
<dbReference type="Pfam" id="PF24681">
    <property type="entry name" value="Kelch_KLHDC2_KLHL20_DRC7"/>
    <property type="match status" value="1"/>
</dbReference>
<proteinExistence type="predicted"/>
<dbReference type="Proteomes" id="UP000001548">
    <property type="component" value="Unassembled WGS sequence"/>
</dbReference>
<dbReference type="EMBL" id="AACB03000003">
    <property type="protein sequence ID" value="KAE8302876.1"/>
    <property type="molecule type" value="Genomic_DNA"/>
</dbReference>
<evidence type="ECO:0000313" key="3">
    <source>
        <dbReference type="EMBL" id="KAE8302876.1"/>
    </source>
</evidence>
<accession>D3KFY3</accession>
<comment type="caution">
    <text evidence="3">The sequence shown here is derived from an EMBL/GenBank/DDBJ whole genome shotgun (WGS) entry which is preliminary data.</text>
</comment>
<dbReference type="VEuPathDB" id="GiardiaDB:GL50803_4341"/>
<keyword evidence="1" id="KW-0880">Kelch repeat</keyword>
<protein>
    <submittedName>
        <fullName evidence="3">Galactose oxidase, central domain-containing protein</fullName>
    </submittedName>
</protein>
<evidence type="ECO:0000256" key="1">
    <source>
        <dbReference type="ARBA" id="ARBA00022441"/>
    </source>
</evidence>
<dbReference type="PANTHER" id="PTHR46093:SF18">
    <property type="entry name" value="FIBRONECTIN TYPE-III DOMAIN-CONTAINING PROTEIN"/>
    <property type="match status" value="1"/>
</dbReference>
<dbReference type="SUPFAM" id="SSF117281">
    <property type="entry name" value="Kelch motif"/>
    <property type="match status" value="1"/>
</dbReference>